<keyword evidence="2" id="KW-0378">Hydrolase</keyword>
<dbReference type="CDD" id="cd06133">
    <property type="entry name" value="ERI-1_3'hExo_like"/>
    <property type="match status" value="1"/>
</dbReference>
<accession>A0A8J2LH44</accession>
<organism evidence="6 7">
    <name type="scientific">Allacma fusca</name>
    <dbReference type="NCBI Taxonomy" id="39272"/>
    <lineage>
        <taxon>Eukaryota</taxon>
        <taxon>Metazoa</taxon>
        <taxon>Ecdysozoa</taxon>
        <taxon>Arthropoda</taxon>
        <taxon>Hexapoda</taxon>
        <taxon>Collembola</taxon>
        <taxon>Symphypleona</taxon>
        <taxon>Sminthuridae</taxon>
        <taxon>Allacma</taxon>
    </lineage>
</organism>
<proteinExistence type="predicted"/>
<evidence type="ECO:0000313" key="7">
    <source>
        <dbReference type="Proteomes" id="UP000708208"/>
    </source>
</evidence>
<dbReference type="InterPro" id="IPR051274">
    <property type="entry name" value="3-5_Exoribonuclease"/>
</dbReference>
<keyword evidence="3" id="KW-0269">Exonuclease</keyword>
<keyword evidence="1" id="KW-0540">Nuclease</keyword>
<dbReference type="AlphaFoldDB" id="A0A8J2LH44"/>
<dbReference type="InterPro" id="IPR013520">
    <property type="entry name" value="Ribonucl_H"/>
</dbReference>
<keyword evidence="7" id="KW-1185">Reference proteome</keyword>
<dbReference type="GO" id="GO:0005737">
    <property type="term" value="C:cytoplasm"/>
    <property type="evidence" value="ECO:0007669"/>
    <property type="project" value="TreeGrafter"/>
</dbReference>
<evidence type="ECO:0000313" key="6">
    <source>
        <dbReference type="EMBL" id="CAG7831683.1"/>
    </source>
</evidence>
<name>A0A8J2LH44_9HEXA</name>
<dbReference type="GO" id="GO:0005730">
    <property type="term" value="C:nucleolus"/>
    <property type="evidence" value="ECO:0007669"/>
    <property type="project" value="TreeGrafter"/>
</dbReference>
<dbReference type="PANTHER" id="PTHR23044:SF61">
    <property type="entry name" value="3'-5' EXORIBONUCLEASE 1-RELATED"/>
    <property type="match status" value="1"/>
</dbReference>
<evidence type="ECO:0000259" key="5">
    <source>
        <dbReference type="SMART" id="SM00479"/>
    </source>
</evidence>
<evidence type="ECO:0000256" key="1">
    <source>
        <dbReference type="ARBA" id="ARBA00022722"/>
    </source>
</evidence>
<protein>
    <recommendedName>
        <fullName evidence="5">Exonuclease domain-containing protein</fullName>
    </recommendedName>
</protein>
<feature type="region of interest" description="Disordered" evidence="4">
    <location>
        <begin position="286"/>
        <end position="316"/>
    </location>
</feature>
<dbReference type="EMBL" id="CAJVCH010561565">
    <property type="protein sequence ID" value="CAG7831683.1"/>
    <property type="molecule type" value="Genomic_DNA"/>
</dbReference>
<comment type="caution">
    <text evidence="6">The sequence shown here is derived from an EMBL/GenBank/DDBJ whole genome shotgun (WGS) entry which is preliminary data.</text>
</comment>
<reference evidence="6" key="1">
    <citation type="submission" date="2021-06" db="EMBL/GenBank/DDBJ databases">
        <authorList>
            <person name="Hodson N. C."/>
            <person name="Mongue J. A."/>
            <person name="Jaron S. K."/>
        </authorList>
    </citation>
    <scope>NUCLEOTIDE SEQUENCE</scope>
</reference>
<sequence length="432" mass="49640">MGNMRVDPEIVKAGQDKVEMKRKQPKVKKPGHHFFDYLVVIDFEATCFGRDNTDFCQEIIQFPAVLVDTENLTMVDEFCNFVKPVVNPELTEYCTNLTGITQDMVENACDFPTALQRFEEWLLSHELGTKYTFTIVTDGCYDMGRFLYKQCQLSGIKYPVYAYRWMNIRKAFCLFYHIRWYNLQLAVEMLGEKFQGRPHNGSDDALNIAQVVISLLKDGGEAIENERILLNQEDQRKNGIAIQNDRRIWFGLDTVQNISRKDFIQLYKQENSKSSHDLSEYIQNEYDEDSDDSPNSSLGKENMNDDDETISPLGKSRRDYATLQEHSYIAYSTPPNMCPGCYINLSLSPSGPRRCSFHCRVSSLSPIPGPYQFLPQDQIFHPKYPVAHPAMTRRSNYIARSENYTPLSRAQRPPGMLRRAVEAAVAASEKVS</sequence>
<feature type="domain" description="Exonuclease" evidence="5">
    <location>
        <begin position="37"/>
        <end position="221"/>
    </location>
</feature>
<dbReference type="GO" id="GO:0000175">
    <property type="term" value="F:3'-5'-RNA exonuclease activity"/>
    <property type="evidence" value="ECO:0007669"/>
    <property type="project" value="InterPro"/>
</dbReference>
<dbReference type="PANTHER" id="PTHR23044">
    <property type="entry name" value="3'-5' EXONUCLEASE ERI1-RELATED"/>
    <property type="match status" value="1"/>
</dbReference>
<dbReference type="Proteomes" id="UP000708208">
    <property type="component" value="Unassembled WGS sequence"/>
</dbReference>
<dbReference type="Pfam" id="PF00929">
    <property type="entry name" value="RNase_T"/>
    <property type="match status" value="1"/>
</dbReference>
<evidence type="ECO:0000256" key="2">
    <source>
        <dbReference type="ARBA" id="ARBA00022801"/>
    </source>
</evidence>
<evidence type="ECO:0000256" key="4">
    <source>
        <dbReference type="SAM" id="MobiDB-lite"/>
    </source>
</evidence>
<dbReference type="OrthoDB" id="448399at2759"/>
<dbReference type="InterPro" id="IPR047201">
    <property type="entry name" value="ERI-1_3'hExo-like"/>
</dbReference>
<gene>
    <name evidence="6" type="ORF">AFUS01_LOCUS41412</name>
</gene>
<dbReference type="SMART" id="SM00479">
    <property type="entry name" value="EXOIII"/>
    <property type="match status" value="1"/>
</dbReference>
<evidence type="ECO:0000256" key="3">
    <source>
        <dbReference type="ARBA" id="ARBA00022839"/>
    </source>
</evidence>